<keyword evidence="2 8" id="KW-0808">Transferase</keyword>
<proteinExistence type="inferred from homology"/>
<comment type="caution">
    <text evidence="8">Lacks conserved residue(s) required for the propagation of feature annotation.</text>
</comment>
<dbReference type="OrthoDB" id="77798at2157"/>
<sequence>MKVAIVTKINCKSCINIARIIISALPSDWDIIYEKSLARAIKKPGLEINEINADIIIVIGGDGTILRTAQFAHGNILGINVGGLGFLSEIEIGNIEASILKLIRNEYTIIEYMGLDVYVNGVYSGKAINDAVIHTDKVSKIRKFRLYENNYFIETTSADGVIVATPIGSTSYSFSAGGPILMPNLNGIVVSYIAPVGFRSRSIVFSEKTDLKIAIVGERSLLTIDGQIEKKLSKNDVVNIRVSENGARFISMYTNFYEKLREKLIKDVVN</sequence>
<feature type="binding site" evidence="8">
    <location>
        <position position="167"/>
    </location>
    <ligand>
        <name>NAD(+)</name>
        <dbReference type="ChEBI" id="CHEBI:57540"/>
    </ligand>
</feature>
<feature type="active site" description="Proton acceptor" evidence="8">
    <location>
        <position position="62"/>
    </location>
</feature>
<dbReference type="AlphaFoldDB" id="A0A8G2FY26"/>
<dbReference type="PANTHER" id="PTHR20275">
    <property type="entry name" value="NAD KINASE"/>
    <property type="match status" value="1"/>
</dbReference>
<evidence type="ECO:0000256" key="6">
    <source>
        <dbReference type="ARBA" id="ARBA00022857"/>
    </source>
</evidence>
<dbReference type="EC" id="2.7.1.23" evidence="8"/>
<keyword evidence="10" id="KW-1185">Reference proteome</keyword>
<keyword evidence="6 8" id="KW-0521">NADP</keyword>
<dbReference type="Gene3D" id="2.60.200.30">
    <property type="entry name" value="Probable inorganic polyphosphate/atp-NAD kinase, domain 2"/>
    <property type="match status" value="1"/>
</dbReference>
<keyword evidence="1 8" id="KW-0963">Cytoplasm</keyword>
<comment type="subcellular location">
    <subcellularLocation>
        <location evidence="8">Cytoplasm</location>
    </subcellularLocation>
</comment>
<keyword evidence="5 8" id="KW-0067">ATP-binding</keyword>
<gene>
    <name evidence="8" type="primary">nadK</name>
    <name evidence="9" type="ORF">SAMN02745355_1616</name>
</gene>
<dbReference type="InterPro" id="IPR016064">
    <property type="entry name" value="NAD/diacylglycerol_kinase_sf"/>
</dbReference>
<name>A0A8G2FY26_PICTO</name>
<feature type="binding site" evidence="8">
    <location>
        <position position="159"/>
    </location>
    <ligand>
        <name>NAD(+)</name>
        <dbReference type="ChEBI" id="CHEBI:57540"/>
    </ligand>
</feature>
<dbReference type="Pfam" id="PF01513">
    <property type="entry name" value="NAD_kinase"/>
    <property type="match status" value="1"/>
</dbReference>
<dbReference type="RefSeq" id="WP_011176994.1">
    <property type="nucleotide sequence ID" value="NC_005877.1"/>
</dbReference>
<keyword evidence="4 8" id="KW-0418">Kinase</keyword>
<comment type="function">
    <text evidence="8">Involved in the regulation of the intracellular balance of NAD and NADP, and is a key enzyme in the biosynthesis of NADP. Catalyzes specifically the phosphorylation on 2'-hydroxyl of the adenosine moiety of NAD to yield NADP.</text>
</comment>
<dbReference type="GO" id="GO:0019674">
    <property type="term" value="P:NAD+ metabolic process"/>
    <property type="evidence" value="ECO:0007669"/>
    <property type="project" value="InterPro"/>
</dbReference>
<evidence type="ECO:0000313" key="9">
    <source>
        <dbReference type="EMBL" id="SMD31688.1"/>
    </source>
</evidence>
<dbReference type="InterPro" id="IPR002504">
    <property type="entry name" value="NADK"/>
</dbReference>
<dbReference type="InterPro" id="IPR017438">
    <property type="entry name" value="ATP-NAD_kinase_N"/>
</dbReference>
<organism evidence="9 10">
    <name type="scientific">Picrophilus torridus (strain ATCC 700027 / DSM 9790 / JCM 10055 / NBRC 100828 / KAW 2/3)</name>
    <dbReference type="NCBI Taxonomy" id="1122961"/>
    <lineage>
        <taxon>Archaea</taxon>
        <taxon>Methanobacteriati</taxon>
        <taxon>Thermoplasmatota</taxon>
        <taxon>Thermoplasmata</taxon>
        <taxon>Thermoplasmatales</taxon>
        <taxon>Picrophilaceae</taxon>
        <taxon>Picrophilus</taxon>
    </lineage>
</organism>
<evidence type="ECO:0000313" key="10">
    <source>
        <dbReference type="Proteomes" id="UP000192315"/>
    </source>
</evidence>
<keyword evidence="7 8" id="KW-0520">NAD</keyword>
<evidence type="ECO:0000256" key="5">
    <source>
        <dbReference type="ARBA" id="ARBA00022840"/>
    </source>
</evidence>
<feature type="binding site" evidence="8">
    <location>
        <begin position="170"/>
        <end position="175"/>
    </location>
    <ligand>
        <name>NAD(+)</name>
        <dbReference type="ChEBI" id="CHEBI:57540"/>
    </ligand>
</feature>
<keyword evidence="3 8" id="KW-0547">Nucleotide-binding</keyword>
<dbReference type="NCBIfam" id="NF002255">
    <property type="entry name" value="PRK01185.1"/>
    <property type="match status" value="1"/>
</dbReference>
<evidence type="ECO:0000256" key="8">
    <source>
        <dbReference type="HAMAP-Rule" id="MF_00361"/>
    </source>
</evidence>
<dbReference type="Proteomes" id="UP000192315">
    <property type="component" value="Unassembled WGS sequence"/>
</dbReference>
<dbReference type="SUPFAM" id="SSF111331">
    <property type="entry name" value="NAD kinase/diacylglycerol kinase-like"/>
    <property type="match status" value="1"/>
</dbReference>
<feature type="binding site" evidence="8">
    <location>
        <begin position="62"/>
        <end position="63"/>
    </location>
    <ligand>
        <name>NAD(+)</name>
        <dbReference type="ChEBI" id="CHEBI:57540"/>
    </ligand>
</feature>
<evidence type="ECO:0000256" key="7">
    <source>
        <dbReference type="ARBA" id="ARBA00023027"/>
    </source>
</evidence>
<protein>
    <recommendedName>
        <fullName evidence="8">NAD kinase</fullName>
        <ecNumber evidence="8">2.7.1.23</ecNumber>
    </recommendedName>
    <alternativeName>
        <fullName evidence="8">ATP-dependent NAD kinase</fullName>
    </alternativeName>
</protein>
<dbReference type="Pfam" id="PF20143">
    <property type="entry name" value="NAD_kinase_C"/>
    <property type="match status" value="1"/>
</dbReference>
<feature type="binding site" evidence="8">
    <location>
        <position position="227"/>
    </location>
    <ligand>
        <name>NAD(+)</name>
        <dbReference type="ChEBI" id="CHEBI:57540"/>
    </ligand>
</feature>
<dbReference type="HAMAP" id="MF_00361">
    <property type="entry name" value="NAD_kinase"/>
    <property type="match status" value="1"/>
</dbReference>
<dbReference type="Gene3D" id="3.40.50.10330">
    <property type="entry name" value="Probable inorganic polyphosphate/atp-NAD kinase, domain 1"/>
    <property type="match status" value="1"/>
</dbReference>
<dbReference type="GO" id="GO:0006741">
    <property type="term" value="P:NADP+ biosynthetic process"/>
    <property type="evidence" value="ECO:0007669"/>
    <property type="project" value="UniProtKB-UniRule"/>
</dbReference>
<comment type="similarity">
    <text evidence="8">Belongs to the NAD kinase family.</text>
</comment>
<comment type="cofactor">
    <cofactor evidence="8">
        <name>a divalent metal cation</name>
        <dbReference type="ChEBI" id="CHEBI:60240"/>
    </cofactor>
</comment>
<dbReference type="GO" id="GO:0005737">
    <property type="term" value="C:cytoplasm"/>
    <property type="evidence" value="ECO:0007669"/>
    <property type="project" value="UniProtKB-SubCell"/>
</dbReference>
<feature type="binding site" evidence="8">
    <location>
        <position position="140"/>
    </location>
    <ligand>
        <name>NAD(+)</name>
        <dbReference type="ChEBI" id="CHEBI:57540"/>
    </ligand>
</feature>
<dbReference type="SMR" id="A0A8G2FY26"/>
<evidence type="ECO:0000256" key="4">
    <source>
        <dbReference type="ARBA" id="ARBA00022777"/>
    </source>
</evidence>
<dbReference type="EMBL" id="FWYE01000006">
    <property type="protein sequence ID" value="SMD31688.1"/>
    <property type="molecule type" value="Genomic_DNA"/>
</dbReference>
<comment type="catalytic activity">
    <reaction evidence="8">
        <text>NAD(+) + ATP = ADP + NADP(+) + H(+)</text>
        <dbReference type="Rhea" id="RHEA:18629"/>
        <dbReference type="ChEBI" id="CHEBI:15378"/>
        <dbReference type="ChEBI" id="CHEBI:30616"/>
        <dbReference type="ChEBI" id="CHEBI:57540"/>
        <dbReference type="ChEBI" id="CHEBI:58349"/>
        <dbReference type="ChEBI" id="CHEBI:456216"/>
        <dbReference type="EC" id="2.7.1.23"/>
    </reaction>
</comment>
<evidence type="ECO:0000256" key="2">
    <source>
        <dbReference type="ARBA" id="ARBA00022679"/>
    </source>
</evidence>
<evidence type="ECO:0000256" key="1">
    <source>
        <dbReference type="ARBA" id="ARBA00022490"/>
    </source>
</evidence>
<feature type="binding site" evidence="8">
    <location>
        <position position="194"/>
    </location>
    <ligand>
        <name>NAD(+)</name>
        <dbReference type="ChEBI" id="CHEBI:57540"/>
    </ligand>
</feature>
<dbReference type="PANTHER" id="PTHR20275:SF43">
    <property type="entry name" value="BIFUNCTIONAL NADP PHOSPHATASE_NAD KINASE"/>
    <property type="match status" value="1"/>
</dbReference>
<reference evidence="9 10" key="1">
    <citation type="submission" date="2017-04" db="EMBL/GenBank/DDBJ databases">
        <authorList>
            <person name="Varghese N."/>
            <person name="Submissions S."/>
        </authorList>
    </citation>
    <scope>NUCLEOTIDE SEQUENCE [LARGE SCALE GENOMIC DNA]</scope>
    <source>
        <strain evidence="9 10">DSM 9789</strain>
    </source>
</reference>
<dbReference type="InterPro" id="IPR017437">
    <property type="entry name" value="ATP-NAD_kinase_PpnK-typ_C"/>
</dbReference>
<evidence type="ECO:0000256" key="3">
    <source>
        <dbReference type="ARBA" id="ARBA00022741"/>
    </source>
</evidence>
<accession>A0A8G2FY26</accession>
<feature type="binding site" evidence="8">
    <location>
        <position position="67"/>
    </location>
    <ligand>
        <name>NAD(+)</name>
        <dbReference type="ChEBI" id="CHEBI:57540"/>
    </ligand>
</feature>
<dbReference type="GO" id="GO:0046872">
    <property type="term" value="F:metal ion binding"/>
    <property type="evidence" value="ECO:0007669"/>
    <property type="project" value="UniProtKB-UniRule"/>
</dbReference>
<comment type="caution">
    <text evidence="9">The sequence shown here is derived from an EMBL/GenBank/DDBJ whole genome shotgun (WGS) entry which is preliminary data.</text>
</comment>
<dbReference type="GO" id="GO:0005524">
    <property type="term" value="F:ATP binding"/>
    <property type="evidence" value="ECO:0007669"/>
    <property type="project" value="UniProtKB-KW"/>
</dbReference>
<dbReference type="GeneID" id="2845016"/>
<dbReference type="GO" id="GO:0003951">
    <property type="term" value="F:NAD+ kinase activity"/>
    <property type="evidence" value="ECO:0007669"/>
    <property type="project" value="UniProtKB-UniRule"/>
</dbReference>
<feature type="binding site" evidence="8">
    <location>
        <begin position="129"/>
        <end position="130"/>
    </location>
    <ligand>
        <name>NAD(+)</name>
        <dbReference type="ChEBI" id="CHEBI:57540"/>
    </ligand>
</feature>